<evidence type="ECO:0000313" key="2">
    <source>
        <dbReference type="Proteomes" id="UP000309997"/>
    </source>
</evidence>
<name>A0ACC4D2B9_POPAL</name>
<evidence type="ECO:0000313" key="1">
    <source>
        <dbReference type="EMBL" id="KAL3611666.1"/>
    </source>
</evidence>
<gene>
    <name evidence="1" type="ORF">D5086_002686</name>
</gene>
<sequence>MLPDYGVDSHAIGAGFGHFGIADEDEISYKLNFLSGETFCDVIGSPYYVAPVDLKLVYDRIAPDIPPDSALYCN</sequence>
<protein>
    <submittedName>
        <fullName evidence="1">Uncharacterized protein</fullName>
    </submittedName>
</protein>
<dbReference type="EMBL" id="RCHU02000001">
    <property type="protein sequence ID" value="KAL3611666.1"/>
    <property type="molecule type" value="Genomic_DNA"/>
</dbReference>
<comment type="caution">
    <text evidence="1">The sequence shown here is derived from an EMBL/GenBank/DDBJ whole genome shotgun (WGS) entry which is preliminary data.</text>
</comment>
<accession>A0ACC4D2B9</accession>
<dbReference type="Proteomes" id="UP000309997">
    <property type="component" value="Unassembled WGS sequence"/>
</dbReference>
<reference evidence="1 2" key="1">
    <citation type="journal article" date="2024" name="Plant Biotechnol. J.">
        <title>Genome and CRISPR/Cas9 system of a widespread forest tree (Populus alba) in the world.</title>
        <authorList>
            <person name="Liu Y.J."/>
            <person name="Jiang P.F."/>
            <person name="Han X.M."/>
            <person name="Li X.Y."/>
            <person name="Wang H.M."/>
            <person name="Wang Y.J."/>
            <person name="Wang X.X."/>
            <person name="Zeng Q.Y."/>
        </authorList>
    </citation>
    <scope>NUCLEOTIDE SEQUENCE [LARGE SCALE GENOMIC DNA]</scope>
    <source>
        <strain evidence="2">cv. PAL-ZL1</strain>
    </source>
</reference>
<proteinExistence type="predicted"/>
<keyword evidence="2" id="KW-1185">Reference proteome</keyword>
<organism evidence="1 2">
    <name type="scientific">Populus alba</name>
    <name type="common">White poplar</name>
    <dbReference type="NCBI Taxonomy" id="43335"/>
    <lineage>
        <taxon>Eukaryota</taxon>
        <taxon>Viridiplantae</taxon>
        <taxon>Streptophyta</taxon>
        <taxon>Embryophyta</taxon>
        <taxon>Tracheophyta</taxon>
        <taxon>Spermatophyta</taxon>
        <taxon>Magnoliopsida</taxon>
        <taxon>eudicotyledons</taxon>
        <taxon>Gunneridae</taxon>
        <taxon>Pentapetalae</taxon>
        <taxon>rosids</taxon>
        <taxon>fabids</taxon>
        <taxon>Malpighiales</taxon>
        <taxon>Salicaceae</taxon>
        <taxon>Saliceae</taxon>
        <taxon>Populus</taxon>
    </lineage>
</organism>